<dbReference type="InterPro" id="IPR000372">
    <property type="entry name" value="LRRNT"/>
</dbReference>
<dbReference type="EMBL" id="LVZM01023939">
    <property type="protein sequence ID" value="OUC39640.1"/>
    <property type="molecule type" value="Genomic_DNA"/>
</dbReference>
<evidence type="ECO:0000313" key="8">
    <source>
        <dbReference type="Proteomes" id="UP000243006"/>
    </source>
</evidence>
<keyword evidence="4" id="KW-0472">Membrane</keyword>
<dbReference type="PROSITE" id="PS51450">
    <property type="entry name" value="LRR"/>
    <property type="match status" value="3"/>
</dbReference>
<dbReference type="Pfam" id="PF13855">
    <property type="entry name" value="LRR_8"/>
    <property type="match status" value="2"/>
</dbReference>
<dbReference type="SUPFAM" id="SSF52058">
    <property type="entry name" value="L domain-like"/>
    <property type="match status" value="1"/>
</dbReference>
<organism evidence="7 8">
    <name type="scientific">Trichinella nativa</name>
    <dbReference type="NCBI Taxonomy" id="6335"/>
    <lineage>
        <taxon>Eukaryota</taxon>
        <taxon>Metazoa</taxon>
        <taxon>Ecdysozoa</taxon>
        <taxon>Nematoda</taxon>
        <taxon>Enoplea</taxon>
        <taxon>Dorylaimia</taxon>
        <taxon>Trichinellida</taxon>
        <taxon>Trichinellidae</taxon>
        <taxon>Trichinella</taxon>
    </lineage>
</organism>
<evidence type="ECO:0000313" key="7">
    <source>
        <dbReference type="EMBL" id="OUC39640.1"/>
    </source>
</evidence>
<keyword evidence="4" id="KW-0812">Transmembrane</keyword>
<dbReference type="FunFam" id="3.80.10.10:FF:001164">
    <property type="entry name" value="GH01279p"/>
    <property type="match status" value="1"/>
</dbReference>
<dbReference type="SMART" id="SM00369">
    <property type="entry name" value="LRR_TYP"/>
    <property type="match status" value="11"/>
</dbReference>
<evidence type="ECO:0000256" key="2">
    <source>
        <dbReference type="ARBA" id="ARBA00022729"/>
    </source>
</evidence>
<dbReference type="InterPro" id="IPR001611">
    <property type="entry name" value="Leu-rich_rpt"/>
</dbReference>
<sequence>MTNATYGPRYHSAGYHDGASVKVPRIQRRCSEIEALVRSKLTNHRSVRLHFLLVSIELVHFLNLLSPDQHALFTIDTLPTAVTLYRFSPSQLFSILLSRDMIARACKSRLDNRINRPRNVAGALWPGSWQNSADKHGGRLNASQLPRTGQILDQRCWQQPGSLSSLCLVHLWRSVRRSNCPIRTDAYLILPMARKKMYNFHYRANMGRFEDLSSSLVWWWIVIHLGVGVETFCPAGCHCPEESGSVDCSGVGLSSVPILLDPRIGSLNLANNRIGQLNVDELGFYLELEFLDLSNNRIFIINNGALGKLHKLRVLKLNNNLLTSLGPDTLSGLTMLKLLDLSANALARLATSVFSDLGQLEALNLSNNAIASASPGAFTGLTKLKQLQLGHNQLADLPDGLFQPLRSIRLLDFSSNMLRQLKPQTFDQIGSTLQMLDLSDNRIDQIDDHAFDGLRSLKRLDLHANRLVKLPTISFRSLTELGSLSVGANPFDEIGTSAFEGLARLHQLVIFGCPKLRSVALNAFSGLFQLETLILAANVQLDQIHPVAFETPSLRQLYLFGNNFTSLPRRLLPWQQLDELDLGDNPWNCDCDIAWIGEVLSSINGLSTSSAFCRQPAEMAGRRLADLVACSPFTTTVTWLALSSVVGALLLIGCLTVTIVCHQTQFRIVQHYPVPVTEL</sequence>
<dbReference type="Proteomes" id="UP000243006">
    <property type="component" value="Unassembled WGS sequence"/>
</dbReference>
<dbReference type="Gene3D" id="3.80.10.10">
    <property type="entry name" value="Ribonuclease Inhibitor"/>
    <property type="match status" value="3"/>
</dbReference>
<keyword evidence="4" id="KW-1133">Transmembrane helix</keyword>
<evidence type="ECO:0000256" key="3">
    <source>
        <dbReference type="ARBA" id="ARBA00022737"/>
    </source>
</evidence>
<evidence type="ECO:0000256" key="1">
    <source>
        <dbReference type="ARBA" id="ARBA00022614"/>
    </source>
</evidence>
<dbReference type="SMART" id="SM00013">
    <property type="entry name" value="LRRNT"/>
    <property type="match status" value="1"/>
</dbReference>
<evidence type="ECO:0000256" key="4">
    <source>
        <dbReference type="SAM" id="Phobius"/>
    </source>
</evidence>
<keyword evidence="3" id="KW-0677">Repeat</keyword>
<dbReference type="InterPro" id="IPR032675">
    <property type="entry name" value="LRR_dom_sf"/>
</dbReference>
<dbReference type="GO" id="GO:0005886">
    <property type="term" value="C:plasma membrane"/>
    <property type="evidence" value="ECO:0007669"/>
    <property type="project" value="TreeGrafter"/>
</dbReference>
<dbReference type="InterPro" id="IPR000483">
    <property type="entry name" value="Cys-rich_flank_reg_C"/>
</dbReference>
<dbReference type="SMART" id="SM00082">
    <property type="entry name" value="LRRCT"/>
    <property type="match status" value="1"/>
</dbReference>
<accession>A0A1Y3E4S7</accession>
<keyword evidence="2" id="KW-0732">Signal</keyword>
<dbReference type="InterPro" id="IPR003591">
    <property type="entry name" value="Leu-rich_rpt_typical-subtyp"/>
</dbReference>
<protein>
    <submittedName>
        <fullName evidence="7">Putative leucine Rich repeat-containing domain protein</fullName>
    </submittedName>
</protein>
<comment type="caution">
    <text evidence="7">The sequence shown here is derived from an EMBL/GenBank/DDBJ whole genome shotgun (WGS) entry which is preliminary data.</text>
</comment>
<reference evidence="7 8" key="1">
    <citation type="submission" date="2015-04" db="EMBL/GenBank/DDBJ databases">
        <title>Draft genome of the roundworm Trichinella nativa.</title>
        <authorList>
            <person name="Mitreva M."/>
        </authorList>
    </citation>
    <scope>NUCLEOTIDE SEQUENCE [LARGE SCALE GENOMIC DNA]</scope>
    <source>
        <strain evidence="7 8">ISS45</strain>
    </source>
</reference>
<dbReference type="PANTHER" id="PTHR24369">
    <property type="entry name" value="ANTIGEN BSP, PUTATIVE-RELATED"/>
    <property type="match status" value="1"/>
</dbReference>
<evidence type="ECO:0000259" key="6">
    <source>
        <dbReference type="SMART" id="SM00082"/>
    </source>
</evidence>
<dbReference type="PANTHER" id="PTHR24369:SF213">
    <property type="entry name" value="INSULIN LIKE GROWTH FACTOR BINDING PROTEIN ACID LABILE SUBUNIT"/>
    <property type="match status" value="1"/>
</dbReference>
<name>A0A1Y3E4S7_9BILA</name>
<dbReference type="InterPro" id="IPR050541">
    <property type="entry name" value="LRR_TM_domain-containing"/>
</dbReference>
<dbReference type="AlphaFoldDB" id="A0A1Y3E4S7"/>
<keyword evidence="1" id="KW-0433">Leucine-rich repeat</keyword>
<feature type="domain" description="LRRNT" evidence="5">
    <location>
        <begin position="232"/>
        <end position="266"/>
    </location>
</feature>
<gene>
    <name evidence="7" type="ORF">D917_04692</name>
</gene>
<dbReference type="Pfam" id="PF01462">
    <property type="entry name" value="LRRNT"/>
    <property type="match status" value="1"/>
</dbReference>
<evidence type="ECO:0000259" key="5">
    <source>
        <dbReference type="SMART" id="SM00013"/>
    </source>
</evidence>
<feature type="transmembrane region" description="Helical" evidence="4">
    <location>
        <begin position="639"/>
        <end position="661"/>
    </location>
</feature>
<proteinExistence type="predicted"/>
<feature type="domain" description="LRRCT" evidence="6">
    <location>
        <begin position="585"/>
        <end position="631"/>
    </location>
</feature>